<dbReference type="RefSeq" id="XP_065650823.1">
    <property type="nucleotide sequence ID" value="XM_065794751.1"/>
</dbReference>
<feature type="signal peptide" evidence="1">
    <location>
        <begin position="1"/>
        <end position="23"/>
    </location>
</feature>
<evidence type="ECO:0000313" key="3">
    <source>
        <dbReference type="Proteomes" id="UP001652625"/>
    </source>
</evidence>
<keyword evidence="3" id="KW-1185">Reference proteome</keyword>
<sequence>MKKKRVSLHCILFMYVLIKVGTTKNTNENKNERNEYEEAKLWIKSAHNKYISRLLTSSSIVFDLEGNPRRIIKYGSKWCGKHTETKDRSSVSQNMADLEYCCNQHYNCPQKVHFNQEHWKFKNTFGFTLNDCKCDDKFYECLKKIEGIEGYAALAVGREYFDILKSPCLLVPQNRFAMDQKLNIITKYSTSNLAILETSDDFYPGVSDVAKVKNSRRFDTN</sequence>
<organism evidence="3 4">
    <name type="scientific">Hydra vulgaris</name>
    <name type="common">Hydra</name>
    <name type="synonym">Hydra attenuata</name>
    <dbReference type="NCBI Taxonomy" id="6087"/>
    <lineage>
        <taxon>Eukaryota</taxon>
        <taxon>Metazoa</taxon>
        <taxon>Cnidaria</taxon>
        <taxon>Hydrozoa</taxon>
        <taxon>Hydroidolina</taxon>
        <taxon>Anthoathecata</taxon>
        <taxon>Aplanulata</taxon>
        <taxon>Hydridae</taxon>
        <taxon>Hydra</taxon>
    </lineage>
</organism>
<reference evidence="4" key="1">
    <citation type="submission" date="2025-08" db="UniProtKB">
        <authorList>
            <consortium name="RefSeq"/>
        </authorList>
    </citation>
    <scope>IDENTIFICATION</scope>
</reference>
<feature type="chain" id="PRO_5046378069" evidence="1">
    <location>
        <begin position="24"/>
        <end position="221"/>
    </location>
</feature>
<dbReference type="SUPFAM" id="SSF48619">
    <property type="entry name" value="Phospholipase A2, PLA2"/>
    <property type="match status" value="1"/>
</dbReference>
<dbReference type="PANTHER" id="PTHR12253">
    <property type="entry name" value="RH14732P"/>
    <property type="match status" value="1"/>
</dbReference>
<feature type="domain" description="Phospholipase A2-like central" evidence="2">
    <location>
        <begin position="74"/>
        <end position="169"/>
    </location>
</feature>
<protein>
    <submittedName>
        <fullName evidence="4">Uncharacterized protein LOC101235790 isoform X3</fullName>
    </submittedName>
</protein>
<dbReference type="Gene3D" id="1.20.90.10">
    <property type="entry name" value="Phospholipase A2 domain"/>
    <property type="match status" value="1"/>
</dbReference>
<dbReference type="InterPro" id="IPR036444">
    <property type="entry name" value="PLipase_A2_dom_sf"/>
</dbReference>
<evidence type="ECO:0000259" key="2">
    <source>
        <dbReference type="Pfam" id="PF05826"/>
    </source>
</evidence>
<gene>
    <name evidence="4" type="primary">LOC101235790</name>
</gene>
<evidence type="ECO:0000256" key="1">
    <source>
        <dbReference type="SAM" id="SignalP"/>
    </source>
</evidence>
<dbReference type="InterPro" id="IPR016090">
    <property type="entry name" value="PLA2-like_dom"/>
</dbReference>
<accession>A0ABM4BNZ0</accession>
<name>A0ABM4BNZ0_HYDVU</name>
<proteinExistence type="predicted"/>
<dbReference type="Proteomes" id="UP001652625">
    <property type="component" value="Chromosome 04"/>
</dbReference>
<dbReference type="GeneID" id="101235790"/>
<evidence type="ECO:0000313" key="4">
    <source>
        <dbReference type="RefSeq" id="XP_065650823.1"/>
    </source>
</evidence>
<dbReference type="Pfam" id="PF05826">
    <property type="entry name" value="Phospholip_A2_2"/>
    <property type="match status" value="1"/>
</dbReference>
<keyword evidence="1" id="KW-0732">Signal</keyword>